<organism evidence="2 3">
    <name type="scientific">Oryza sativa subsp. indica</name>
    <name type="common">Rice</name>
    <dbReference type="NCBI Taxonomy" id="39946"/>
    <lineage>
        <taxon>Eukaryota</taxon>
        <taxon>Viridiplantae</taxon>
        <taxon>Streptophyta</taxon>
        <taxon>Embryophyta</taxon>
        <taxon>Tracheophyta</taxon>
        <taxon>Spermatophyta</taxon>
        <taxon>Magnoliopsida</taxon>
        <taxon>Liliopsida</taxon>
        <taxon>Poales</taxon>
        <taxon>Poaceae</taxon>
        <taxon>BOP clade</taxon>
        <taxon>Oryzoideae</taxon>
        <taxon>Oryzeae</taxon>
        <taxon>Oryzinae</taxon>
        <taxon>Oryza</taxon>
        <taxon>Oryza sativa</taxon>
    </lineage>
</organism>
<accession>A2X546</accession>
<dbReference type="HOGENOM" id="CLU_1112829_0_0_1"/>
<keyword evidence="3" id="KW-1185">Reference proteome</keyword>
<evidence type="ECO:0000313" key="3">
    <source>
        <dbReference type="Proteomes" id="UP000007015"/>
    </source>
</evidence>
<dbReference type="Proteomes" id="UP000007015">
    <property type="component" value="Chromosome 2"/>
</dbReference>
<gene>
    <name evidence="2" type="ORF">OsI_07320</name>
</gene>
<feature type="coiled-coil region" evidence="1">
    <location>
        <begin position="220"/>
        <end position="249"/>
    </location>
</feature>
<proteinExistence type="predicted"/>
<dbReference type="EMBL" id="CM000127">
    <property type="protein sequence ID" value="EAY85956.1"/>
    <property type="molecule type" value="Genomic_DNA"/>
</dbReference>
<protein>
    <submittedName>
        <fullName evidence="2">Uncharacterized protein</fullName>
    </submittedName>
</protein>
<dbReference type="Gramene" id="BGIOSGA006423-TA">
    <property type="protein sequence ID" value="BGIOSGA006423-PA"/>
    <property type="gene ID" value="BGIOSGA006423"/>
</dbReference>
<sequence length="250" mass="27446">MAKEVIAQAATGLAAPSQLPTGIDPDDAFSVCVQFGAYTAKLDNGSCVDVARKCEEWIVDYKQCTLESLEKDFAARVKWGSCQSLVVSGYDTCSGEETKLMDNMDLAHALYVRKNEKKLFLFVDIEDKPSPLVVNSSCVSEDNDVVMDSVAATRQGDGQDSSCQQSIDCGSVEIASIAPQQEPQHVIDWETLEIAPILEQQIGSSMPVMEEDEMYAFLGLMTEDERVEQARVEAEKVRVEAEKGKVEAEK</sequence>
<dbReference type="AlphaFoldDB" id="A2X546"/>
<keyword evidence="1" id="KW-0175">Coiled coil</keyword>
<name>A2X546_ORYSI</name>
<evidence type="ECO:0000313" key="2">
    <source>
        <dbReference type="EMBL" id="EAY85956.1"/>
    </source>
</evidence>
<reference evidence="2 3" key="1">
    <citation type="journal article" date="2005" name="PLoS Biol.">
        <title>The genomes of Oryza sativa: a history of duplications.</title>
        <authorList>
            <person name="Yu J."/>
            <person name="Wang J."/>
            <person name="Lin W."/>
            <person name="Li S."/>
            <person name="Li H."/>
            <person name="Zhou J."/>
            <person name="Ni P."/>
            <person name="Dong W."/>
            <person name="Hu S."/>
            <person name="Zeng C."/>
            <person name="Zhang J."/>
            <person name="Zhang Y."/>
            <person name="Li R."/>
            <person name="Xu Z."/>
            <person name="Li S."/>
            <person name="Li X."/>
            <person name="Zheng H."/>
            <person name="Cong L."/>
            <person name="Lin L."/>
            <person name="Yin J."/>
            <person name="Geng J."/>
            <person name="Li G."/>
            <person name="Shi J."/>
            <person name="Liu J."/>
            <person name="Lv H."/>
            <person name="Li J."/>
            <person name="Wang J."/>
            <person name="Deng Y."/>
            <person name="Ran L."/>
            <person name="Shi X."/>
            <person name="Wang X."/>
            <person name="Wu Q."/>
            <person name="Li C."/>
            <person name="Ren X."/>
            <person name="Wang J."/>
            <person name="Wang X."/>
            <person name="Li D."/>
            <person name="Liu D."/>
            <person name="Zhang X."/>
            <person name="Ji Z."/>
            <person name="Zhao W."/>
            <person name="Sun Y."/>
            <person name="Zhang Z."/>
            <person name="Bao J."/>
            <person name="Han Y."/>
            <person name="Dong L."/>
            <person name="Ji J."/>
            <person name="Chen P."/>
            <person name="Wu S."/>
            <person name="Liu J."/>
            <person name="Xiao Y."/>
            <person name="Bu D."/>
            <person name="Tan J."/>
            <person name="Yang L."/>
            <person name="Ye C."/>
            <person name="Zhang J."/>
            <person name="Xu J."/>
            <person name="Zhou Y."/>
            <person name="Yu Y."/>
            <person name="Zhang B."/>
            <person name="Zhuang S."/>
            <person name="Wei H."/>
            <person name="Liu B."/>
            <person name="Lei M."/>
            <person name="Yu H."/>
            <person name="Li Y."/>
            <person name="Xu H."/>
            <person name="Wei S."/>
            <person name="He X."/>
            <person name="Fang L."/>
            <person name="Zhang Z."/>
            <person name="Zhang Y."/>
            <person name="Huang X."/>
            <person name="Su Z."/>
            <person name="Tong W."/>
            <person name="Li J."/>
            <person name="Tong Z."/>
            <person name="Li S."/>
            <person name="Ye J."/>
            <person name="Wang L."/>
            <person name="Fang L."/>
            <person name="Lei T."/>
            <person name="Chen C."/>
            <person name="Chen H."/>
            <person name="Xu Z."/>
            <person name="Li H."/>
            <person name="Huang H."/>
            <person name="Zhang F."/>
            <person name="Xu H."/>
            <person name="Li N."/>
            <person name="Zhao C."/>
            <person name="Li S."/>
            <person name="Dong L."/>
            <person name="Huang Y."/>
            <person name="Li L."/>
            <person name="Xi Y."/>
            <person name="Qi Q."/>
            <person name="Li W."/>
            <person name="Zhang B."/>
            <person name="Hu W."/>
            <person name="Zhang Y."/>
            <person name="Tian X."/>
            <person name="Jiao Y."/>
            <person name="Liang X."/>
            <person name="Jin J."/>
            <person name="Gao L."/>
            <person name="Zheng W."/>
            <person name="Hao B."/>
            <person name="Liu S."/>
            <person name="Wang W."/>
            <person name="Yuan L."/>
            <person name="Cao M."/>
            <person name="McDermott J."/>
            <person name="Samudrala R."/>
            <person name="Wang J."/>
            <person name="Wong G.K."/>
            <person name="Yang H."/>
        </authorList>
    </citation>
    <scope>NUCLEOTIDE SEQUENCE [LARGE SCALE GENOMIC DNA]</scope>
    <source>
        <strain evidence="3">cv. 93-11</strain>
    </source>
</reference>
<evidence type="ECO:0000256" key="1">
    <source>
        <dbReference type="SAM" id="Coils"/>
    </source>
</evidence>